<organism evidence="1 2">
    <name type="scientific">Streptococcus sanguinis SK160</name>
    <dbReference type="NCBI Taxonomy" id="888812"/>
    <lineage>
        <taxon>Bacteria</taxon>
        <taxon>Bacillati</taxon>
        <taxon>Bacillota</taxon>
        <taxon>Bacilli</taxon>
        <taxon>Lactobacillales</taxon>
        <taxon>Streptococcaceae</taxon>
        <taxon>Streptococcus</taxon>
    </lineage>
</organism>
<reference evidence="1 2" key="1">
    <citation type="submission" date="2011-02" db="EMBL/GenBank/DDBJ databases">
        <authorList>
            <person name="Muzny D."/>
            <person name="Qin X."/>
            <person name="Deng J."/>
            <person name="Jiang H."/>
            <person name="Liu Y."/>
            <person name="Qu J."/>
            <person name="Song X.-Z."/>
            <person name="Zhang L."/>
            <person name="Thornton R."/>
            <person name="Coyle M."/>
            <person name="Francisco L."/>
            <person name="Jackson L."/>
            <person name="Javaid M."/>
            <person name="Korchina V."/>
            <person name="Kovar C."/>
            <person name="Mata R."/>
            <person name="Mathew T."/>
            <person name="Ngo R."/>
            <person name="Nguyen L."/>
            <person name="Nguyen N."/>
            <person name="Okwuonu G."/>
            <person name="Ongeri F."/>
            <person name="Pham C."/>
            <person name="Simmons D."/>
            <person name="Wilczek-Boney K."/>
            <person name="Hale W."/>
            <person name="Jakkamsetti A."/>
            <person name="Pham P."/>
            <person name="Ruth R."/>
            <person name="San Lucas F."/>
            <person name="Warren J."/>
            <person name="Zhang J."/>
            <person name="Zhao Z."/>
            <person name="Zhou C."/>
            <person name="Zhu D."/>
            <person name="Lee S."/>
            <person name="Bess C."/>
            <person name="Blankenburg K."/>
            <person name="Forbes L."/>
            <person name="Fu Q."/>
            <person name="Gubbala S."/>
            <person name="Hirani K."/>
            <person name="Jayaseelan J.C."/>
            <person name="Lara F."/>
            <person name="Munidasa M."/>
            <person name="Palculict T."/>
            <person name="Patil S."/>
            <person name="Pu L.-L."/>
            <person name="Saada N."/>
            <person name="Tang L."/>
            <person name="Weissenberger G."/>
            <person name="Zhu Y."/>
            <person name="Hemphill L."/>
            <person name="Shang Y."/>
            <person name="Youmans B."/>
            <person name="Ayvaz T."/>
            <person name="Ross M."/>
            <person name="Santibanez J."/>
            <person name="Aqrawi P."/>
            <person name="Gross S."/>
            <person name="Joshi V."/>
            <person name="Fowler G."/>
            <person name="Nazareth L."/>
            <person name="Reid J."/>
            <person name="Worley K."/>
            <person name="Petrosino J."/>
            <person name="Highlander S."/>
            <person name="Gibbs R."/>
        </authorList>
    </citation>
    <scope>NUCLEOTIDE SEQUENCE [LARGE SCALE GENOMIC DNA]</scope>
    <source>
        <strain evidence="1 2">SK160</strain>
    </source>
</reference>
<dbReference type="AlphaFoldDB" id="F0IRP0"/>
<accession>F0IRP0</accession>
<evidence type="ECO:0008006" key="3">
    <source>
        <dbReference type="Google" id="ProtNLM"/>
    </source>
</evidence>
<comment type="caution">
    <text evidence="1">The sequence shown here is derived from an EMBL/GenBank/DDBJ whole genome shotgun (WGS) entry which is preliminary data.</text>
</comment>
<proteinExistence type="predicted"/>
<sequence>MIPINVNDEKNGLASFSQQPDFDEYVKIFLIKIKKNEIFLYKQDADKKTKETVIKSIIESMGQSIFSNREIKPYDPVVTYKNVHEQVEVSNYGNIQSVISKFNDEQQHLLSSSSETEKTLHNYLVVIKKDDLINLKFIGSFVNAFQLEKKWIIGNFTDNKINLRNQNNLFGLNKKIDLMIVNDDKILINQAESKFDSIFGMNQKFAEQATEILNTNANIKTIFEQASINFLKTKVINGKRLATRLIKIVSDTNRFTETVKHIDKIQTIKNDSNHKFYKAIEGVTFSNGKLSITDEKNCVQLINAISDALVTAYISEVETVEEGRM</sequence>
<dbReference type="EMBL" id="AEXZ01000005">
    <property type="protein sequence ID" value="EGD39556.1"/>
    <property type="molecule type" value="Genomic_DNA"/>
</dbReference>
<dbReference type="HOGENOM" id="CLU_868157_0_0_9"/>
<evidence type="ECO:0000313" key="1">
    <source>
        <dbReference type="EMBL" id="EGD39556.1"/>
    </source>
</evidence>
<dbReference type="Proteomes" id="UP000004562">
    <property type="component" value="Unassembled WGS sequence"/>
</dbReference>
<dbReference type="RefSeq" id="WP_002911271.1">
    <property type="nucleotide sequence ID" value="NZ_GL872447.1"/>
</dbReference>
<name>F0IRP0_STRSA</name>
<protein>
    <recommendedName>
        <fullName evidence="3">DUF4868 domain-containing protein</fullName>
    </recommendedName>
</protein>
<evidence type="ECO:0000313" key="2">
    <source>
        <dbReference type="Proteomes" id="UP000004562"/>
    </source>
</evidence>
<gene>
    <name evidence="1" type="ORF">HMPREF9384_0502</name>
</gene>
<dbReference type="PATRIC" id="fig|888812.3.peg.489"/>